<feature type="domain" description="Peptidase S1" evidence="1">
    <location>
        <begin position="5"/>
        <end position="124"/>
    </location>
</feature>
<proteinExistence type="predicted"/>
<dbReference type="InterPro" id="IPR001254">
    <property type="entry name" value="Trypsin_dom"/>
</dbReference>
<evidence type="ECO:0000313" key="2">
    <source>
        <dbReference type="EMBL" id="KFE65371.1"/>
    </source>
</evidence>
<dbReference type="Proteomes" id="UP000028725">
    <property type="component" value="Unassembled WGS sequence"/>
</dbReference>
<name>A0A085WCF8_9BACT</name>
<sequence length="136" mass="14809">MLSSTADLALILLEEPLTGAFRPVPLAAKEVELNDFVTIVGYGYDEIADGFNGDRRFSKNKVKEFASAGQGRVLIEQPGRQAYRLDSGGPCLREGPQGATLAGVSSRHLGQGAAFTSVVPYRTWLHTQMQRLDTLR</sequence>
<protein>
    <recommendedName>
        <fullName evidence="1">Peptidase S1 domain-containing protein</fullName>
    </recommendedName>
</protein>
<organism evidence="2 3">
    <name type="scientific">Hyalangium minutum</name>
    <dbReference type="NCBI Taxonomy" id="394096"/>
    <lineage>
        <taxon>Bacteria</taxon>
        <taxon>Pseudomonadati</taxon>
        <taxon>Myxococcota</taxon>
        <taxon>Myxococcia</taxon>
        <taxon>Myxococcales</taxon>
        <taxon>Cystobacterineae</taxon>
        <taxon>Archangiaceae</taxon>
        <taxon>Hyalangium</taxon>
    </lineage>
</organism>
<evidence type="ECO:0000259" key="1">
    <source>
        <dbReference type="Pfam" id="PF00089"/>
    </source>
</evidence>
<dbReference type="GO" id="GO:0006508">
    <property type="term" value="P:proteolysis"/>
    <property type="evidence" value="ECO:0007669"/>
    <property type="project" value="InterPro"/>
</dbReference>
<dbReference type="InterPro" id="IPR043504">
    <property type="entry name" value="Peptidase_S1_PA_chymotrypsin"/>
</dbReference>
<evidence type="ECO:0000313" key="3">
    <source>
        <dbReference type="Proteomes" id="UP000028725"/>
    </source>
</evidence>
<dbReference type="InterPro" id="IPR009003">
    <property type="entry name" value="Peptidase_S1_PA"/>
</dbReference>
<dbReference type="SUPFAM" id="SSF50494">
    <property type="entry name" value="Trypsin-like serine proteases"/>
    <property type="match status" value="1"/>
</dbReference>
<comment type="caution">
    <text evidence="2">The sequence shown here is derived from an EMBL/GenBank/DDBJ whole genome shotgun (WGS) entry which is preliminary data.</text>
</comment>
<keyword evidence="3" id="KW-1185">Reference proteome</keyword>
<dbReference type="Gene3D" id="2.40.10.10">
    <property type="entry name" value="Trypsin-like serine proteases"/>
    <property type="match status" value="1"/>
</dbReference>
<dbReference type="Pfam" id="PF00089">
    <property type="entry name" value="Trypsin"/>
    <property type="match status" value="1"/>
</dbReference>
<dbReference type="GO" id="GO:0004252">
    <property type="term" value="F:serine-type endopeptidase activity"/>
    <property type="evidence" value="ECO:0007669"/>
    <property type="project" value="InterPro"/>
</dbReference>
<accession>A0A085WCF8</accession>
<dbReference type="AlphaFoldDB" id="A0A085WCF8"/>
<dbReference type="EMBL" id="JMCB01000012">
    <property type="protein sequence ID" value="KFE65371.1"/>
    <property type="molecule type" value="Genomic_DNA"/>
</dbReference>
<reference evidence="2 3" key="1">
    <citation type="submission" date="2014-04" db="EMBL/GenBank/DDBJ databases">
        <title>Genome assembly of Hyalangium minutum DSM 14724.</title>
        <authorList>
            <person name="Sharma G."/>
            <person name="Subramanian S."/>
        </authorList>
    </citation>
    <scope>NUCLEOTIDE SEQUENCE [LARGE SCALE GENOMIC DNA]</scope>
    <source>
        <strain evidence="2 3">DSM 14724</strain>
    </source>
</reference>
<gene>
    <name evidence="2" type="ORF">DB31_1487</name>
</gene>